<evidence type="ECO:0000256" key="1">
    <source>
        <dbReference type="SAM" id="MobiDB-lite"/>
    </source>
</evidence>
<reference evidence="2" key="1">
    <citation type="journal article" date="2019" name="Sci. Rep.">
        <title>Draft genome of Tanacetum cinerariifolium, the natural source of mosquito coil.</title>
        <authorList>
            <person name="Yamashiro T."/>
            <person name="Shiraishi A."/>
            <person name="Satake H."/>
            <person name="Nakayama K."/>
        </authorList>
    </citation>
    <scope>NUCLEOTIDE SEQUENCE</scope>
</reference>
<name>A0A699H0Q4_TANCI</name>
<comment type="caution">
    <text evidence="2">The sequence shown here is derived from an EMBL/GenBank/DDBJ whole genome shotgun (WGS) entry which is preliminary data.</text>
</comment>
<protein>
    <submittedName>
        <fullName evidence="2">Uncharacterized protein</fullName>
    </submittedName>
</protein>
<evidence type="ECO:0000313" key="2">
    <source>
        <dbReference type="EMBL" id="GEX05068.1"/>
    </source>
</evidence>
<feature type="region of interest" description="Disordered" evidence="1">
    <location>
        <begin position="78"/>
        <end position="109"/>
    </location>
</feature>
<dbReference type="AlphaFoldDB" id="A0A699H0Q4"/>
<feature type="compositionally biased region" description="Basic and acidic residues" evidence="1">
    <location>
        <begin position="78"/>
        <end position="97"/>
    </location>
</feature>
<proteinExistence type="predicted"/>
<gene>
    <name evidence="2" type="ORF">Tci_277043</name>
</gene>
<sequence length="109" mass="12761">MPLTPDLSFNGLDEFVNKLVVENYEAKSSEKEPKVVRKNHDAPIIEEWVLDDEEENVTQLKIVKKKVRPSIVKKEFVKPKQQEKTAKKTVEKVEHNRQNTHRTIGNQRN</sequence>
<organism evidence="2">
    <name type="scientific">Tanacetum cinerariifolium</name>
    <name type="common">Dalmatian daisy</name>
    <name type="synonym">Chrysanthemum cinerariifolium</name>
    <dbReference type="NCBI Taxonomy" id="118510"/>
    <lineage>
        <taxon>Eukaryota</taxon>
        <taxon>Viridiplantae</taxon>
        <taxon>Streptophyta</taxon>
        <taxon>Embryophyta</taxon>
        <taxon>Tracheophyta</taxon>
        <taxon>Spermatophyta</taxon>
        <taxon>Magnoliopsida</taxon>
        <taxon>eudicotyledons</taxon>
        <taxon>Gunneridae</taxon>
        <taxon>Pentapetalae</taxon>
        <taxon>asterids</taxon>
        <taxon>campanulids</taxon>
        <taxon>Asterales</taxon>
        <taxon>Asteraceae</taxon>
        <taxon>Asteroideae</taxon>
        <taxon>Anthemideae</taxon>
        <taxon>Anthemidinae</taxon>
        <taxon>Tanacetum</taxon>
    </lineage>
</organism>
<accession>A0A699H0Q4</accession>
<dbReference type="EMBL" id="BKCJ010086892">
    <property type="protein sequence ID" value="GEX05068.1"/>
    <property type="molecule type" value="Genomic_DNA"/>
</dbReference>